<dbReference type="SUPFAM" id="SSF52540">
    <property type="entry name" value="P-loop containing nucleoside triphosphate hydrolases"/>
    <property type="match status" value="2"/>
</dbReference>
<dbReference type="Pfam" id="PF01926">
    <property type="entry name" value="MMR_HSR1"/>
    <property type="match status" value="2"/>
</dbReference>
<dbReference type="InterPro" id="IPR032859">
    <property type="entry name" value="KH_dom-like"/>
</dbReference>
<dbReference type="Pfam" id="PF14714">
    <property type="entry name" value="KH_dom-like"/>
    <property type="match status" value="1"/>
</dbReference>
<evidence type="ECO:0000313" key="13">
    <source>
        <dbReference type="EMBL" id="NVE94819.1"/>
    </source>
</evidence>
<feature type="binding site" evidence="8">
    <location>
        <begin position="56"/>
        <end position="60"/>
    </location>
    <ligand>
        <name>GTP</name>
        <dbReference type="ChEBI" id="CHEBI:37565"/>
        <label>1</label>
    </ligand>
</feature>
<dbReference type="Gene3D" id="3.40.50.300">
    <property type="entry name" value="P-loop containing nucleotide triphosphate hydrolases"/>
    <property type="match status" value="2"/>
</dbReference>
<comment type="function">
    <text evidence="8 10">GTPase that plays an essential role in the late steps of ribosome biogenesis.</text>
</comment>
<dbReference type="InterPro" id="IPR027417">
    <property type="entry name" value="P-loop_NTPase"/>
</dbReference>
<evidence type="ECO:0000256" key="7">
    <source>
        <dbReference type="ARBA" id="ARBA00032345"/>
    </source>
</evidence>
<dbReference type="CDD" id="cd01894">
    <property type="entry name" value="EngA1"/>
    <property type="match status" value="1"/>
</dbReference>
<keyword evidence="14" id="KW-1185">Reference proteome</keyword>
<keyword evidence="6 8" id="KW-0342">GTP-binding</keyword>
<evidence type="ECO:0000256" key="6">
    <source>
        <dbReference type="ARBA" id="ARBA00023134"/>
    </source>
</evidence>
<dbReference type="PANTHER" id="PTHR43834">
    <property type="entry name" value="GTPASE DER"/>
    <property type="match status" value="1"/>
</dbReference>
<evidence type="ECO:0000256" key="5">
    <source>
        <dbReference type="ARBA" id="ARBA00022741"/>
    </source>
</evidence>
<evidence type="ECO:0000256" key="10">
    <source>
        <dbReference type="RuleBase" id="RU004481"/>
    </source>
</evidence>
<accession>A0A850HAQ7</accession>
<evidence type="ECO:0000256" key="9">
    <source>
        <dbReference type="PROSITE-ProRule" id="PRU01049"/>
    </source>
</evidence>
<feature type="binding site" evidence="8">
    <location>
        <begin position="248"/>
        <end position="252"/>
    </location>
    <ligand>
        <name>GTP</name>
        <dbReference type="ChEBI" id="CHEBI:37565"/>
        <label>2</label>
    </ligand>
</feature>
<dbReference type="RefSeq" id="WP_176273055.1">
    <property type="nucleotide sequence ID" value="NZ_JABWTA010000001.1"/>
</dbReference>
<feature type="binding site" evidence="8">
    <location>
        <begin position="9"/>
        <end position="16"/>
    </location>
    <ligand>
        <name>GTP</name>
        <dbReference type="ChEBI" id="CHEBI:37565"/>
        <label>1</label>
    </ligand>
</feature>
<dbReference type="InterPro" id="IPR031166">
    <property type="entry name" value="G_ENGA"/>
</dbReference>
<feature type="binding site" evidence="8">
    <location>
        <begin position="313"/>
        <end position="316"/>
    </location>
    <ligand>
        <name>GTP</name>
        <dbReference type="ChEBI" id="CHEBI:37565"/>
        <label>2</label>
    </ligand>
</feature>
<evidence type="ECO:0000256" key="3">
    <source>
        <dbReference type="ARBA" id="ARBA00022517"/>
    </source>
</evidence>
<dbReference type="InterPro" id="IPR016484">
    <property type="entry name" value="GTPase_Der"/>
</dbReference>
<feature type="domain" description="EngA-type G" evidence="12">
    <location>
        <begin position="3"/>
        <end position="167"/>
    </location>
</feature>
<gene>
    <name evidence="8 13" type="primary">der</name>
    <name evidence="13" type="ORF">HUO12_07895</name>
</gene>
<dbReference type="AlphaFoldDB" id="A0A850HAQ7"/>
<dbReference type="HAMAP" id="MF_00195">
    <property type="entry name" value="GTPase_Der"/>
    <property type="match status" value="1"/>
</dbReference>
<feature type="binding site" evidence="8">
    <location>
        <begin position="119"/>
        <end position="122"/>
    </location>
    <ligand>
        <name>GTP</name>
        <dbReference type="ChEBI" id="CHEBI:37565"/>
        <label>1</label>
    </ligand>
</feature>
<keyword evidence="4 10" id="KW-0677">Repeat</keyword>
<comment type="subunit">
    <text evidence="8">Associates with the 50S ribosomal subunit.</text>
</comment>
<reference evidence="13 14" key="1">
    <citation type="submission" date="2020-06" db="EMBL/GenBank/DDBJ databases">
        <title>Altererythrobacter lutimaris sp. nov., a marine bacterium isolated from a tidal flat.</title>
        <authorList>
            <person name="Kim D."/>
            <person name="Yoo Y."/>
            <person name="Kim J.-J."/>
        </authorList>
    </citation>
    <scope>NUCLEOTIDE SEQUENCE [LARGE SCALE GENOMIC DNA]</scope>
    <source>
        <strain evidence="13 14">JGD-16</strain>
    </source>
</reference>
<comment type="caution">
    <text evidence="13">The sequence shown here is derived from an EMBL/GenBank/DDBJ whole genome shotgun (WGS) entry which is preliminary data.</text>
</comment>
<dbReference type="PRINTS" id="PR00326">
    <property type="entry name" value="GTP1OBG"/>
</dbReference>
<dbReference type="InterPro" id="IPR006073">
    <property type="entry name" value="GTP-bd"/>
</dbReference>
<dbReference type="FunFam" id="3.30.300.20:FF:000004">
    <property type="entry name" value="GTPase Der"/>
    <property type="match status" value="1"/>
</dbReference>
<keyword evidence="5 8" id="KW-0547">Nucleotide-binding</keyword>
<organism evidence="13 14">
    <name type="scientific">Altererythrobacter lutimaris</name>
    <dbReference type="NCBI Taxonomy" id="2743979"/>
    <lineage>
        <taxon>Bacteria</taxon>
        <taxon>Pseudomonadati</taxon>
        <taxon>Pseudomonadota</taxon>
        <taxon>Alphaproteobacteria</taxon>
        <taxon>Sphingomonadales</taxon>
        <taxon>Erythrobacteraceae</taxon>
        <taxon>Altererythrobacter</taxon>
    </lineage>
</organism>
<proteinExistence type="inferred from homology"/>
<dbReference type="PANTHER" id="PTHR43834:SF6">
    <property type="entry name" value="GTPASE DER"/>
    <property type="match status" value="1"/>
</dbReference>
<dbReference type="CDD" id="cd01895">
    <property type="entry name" value="EngA2"/>
    <property type="match status" value="1"/>
</dbReference>
<dbReference type="NCBIfam" id="TIGR00231">
    <property type="entry name" value="small_GTP"/>
    <property type="match status" value="2"/>
</dbReference>
<dbReference type="GO" id="GO:0042254">
    <property type="term" value="P:ribosome biogenesis"/>
    <property type="evidence" value="ECO:0007669"/>
    <property type="project" value="UniProtKB-KW"/>
</dbReference>
<dbReference type="EMBL" id="JABWTA010000001">
    <property type="protein sequence ID" value="NVE94819.1"/>
    <property type="molecule type" value="Genomic_DNA"/>
</dbReference>
<evidence type="ECO:0000256" key="11">
    <source>
        <dbReference type="SAM" id="MobiDB-lite"/>
    </source>
</evidence>
<sequence length="475" mass="51170">MKPQVIIIGRPNVGKSTLFNRLVGKKLALVDDQPGVTRDRRMGDAELAGMQFTIVDTAGWEDEDELTLPGRMRKQTEASLEGADAALFVIDARAGLTPLDNEIARYLREHDVPIVLVANKAEGAAGESGVLEAYSLGLGDPVPLSAEHGEGVADLFQALWPIIGAKSEAAEAAAEFAASEDEEAPLGPLKLAIVGRPNAGKSTLINRLLGEDRLLTGPEAGITRDSIAIDWKWEDPKSGETREIRLIDTAGMRKKRNVVEKLEKLSVADARRAVDFAEVVILLLDATQGLEHQDLKIASMVLEEGRALMIAINKWDIAEDASALFNGVRAALDDGLAQVRGLPLFAVSAKTGKGLDTMLGAAFEIRASWSKRVPTAALNRWFDDAMAANPPPAPGGRRIKLRYITQAGTRPPRFVVFGTRLESLPKSYERYLVNGIRAKLGFEAVPVRVVLKSPKNPYNANRGGGGNYSGGSDKT</sequence>
<comment type="similarity">
    <text evidence="1 8 9 10">Belongs to the TRAFAC class TrmE-Era-EngA-EngB-Septin-like GTPase superfamily. EngA (Der) GTPase family.</text>
</comment>
<evidence type="ECO:0000313" key="14">
    <source>
        <dbReference type="Proteomes" id="UP000546031"/>
    </source>
</evidence>
<evidence type="ECO:0000256" key="2">
    <source>
        <dbReference type="ARBA" id="ARBA00020953"/>
    </source>
</evidence>
<dbReference type="InterPro" id="IPR015946">
    <property type="entry name" value="KH_dom-like_a/b"/>
</dbReference>
<dbReference type="FunFam" id="3.40.50.300:FF:000057">
    <property type="entry name" value="GTPase Der"/>
    <property type="match status" value="1"/>
</dbReference>
<protein>
    <recommendedName>
        <fullName evidence="2 8">GTPase Der</fullName>
    </recommendedName>
    <alternativeName>
        <fullName evidence="7 8">GTP-binding protein EngA</fullName>
    </alternativeName>
</protein>
<dbReference type="InterPro" id="IPR005225">
    <property type="entry name" value="Small_GTP-bd"/>
</dbReference>
<dbReference type="NCBIfam" id="TIGR03594">
    <property type="entry name" value="GTPase_EngA"/>
    <property type="match status" value="1"/>
</dbReference>
<evidence type="ECO:0000256" key="4">
    <source>
        <dbReference type="ARBA" id="ARBA00022737"/>
    </source>
</evidence>
<dbReference type="GO" id="GO:0005525">
    <property type="term" value="F:GTP binding"/>
    <property type="evidence" value="ECO:0007669"/>
    <property type="project" value="UniProtKB-UniRule"/>
</dbReference>
<evidence type="ECO:0000256" key="1">
    <source>
        <dbReference type="ARBA" id="ARBA00008279"/>
    </source>
</evidence>
<dbReference type="Proteomes" id="UP000546031">
    <property type="component" value="Unassembled WGS sequence"/>
</dbReference>
<feature type="region of interest" description="Disordered" evidence="11">
    <location>
        <begin position="455"/>
        <end position="475"/>
    </location>
</feature>
<name>A0A850HAQ7_9SPHN</name>
<evidence type="ECO:0000256" key="8">
    <source>
        <dbReference type="HAMAP-Rule" id="MF_00195"/>
    </source>
</evidence>
<dbReference type="Gene3D" id="3.30.300.20">
    <property type="match status" value="1"/>
</dbReference>
<feature type="domain" description="EngA-type G" evidence="12">
    <location>
        <begin position="189"/>
        <end position="370"/>
    </location>
</feature>
<evidence type="ECO:0000259" key="12">
    <source>
        <dbReference type="PROSITE" id="PS51712"/>
    </source>
</evidence>
<dbReference type="PROSITE" id="PS51712">
    <property type="entry name" value="G_ENGA"/>
    <property type="match status" value="2"/>
</dbReference>
<dbReference type="PIRSF" id="PIRSF006485">
    <property type="entry name" value="GTP-binding_EngA"/>
    <property type="match status" value="1"/>
</dbReference>
<feature type="binding site" evidence="8">
    <location>
        <begin position="195"/>
        <end position="202"/>
    </location>
    <ligand>
        <name>GTP</name>
        <dbReference type="ChEBI" id="CHEBI:37565"/>
        <label>2</label>
    </ligand>
</feature>
<keyword evidence="3 8" id="KW-0690">Ribosome biogenesis</keyword>